<evidence type="ECO:0000313" key="3">
    <source>
        <dbReference type="Proteomes" id="UP000245368"/>
    </source>
</evidence>
<keyword evidence="2" id="KW-0808">Transferase</keyword>
<feature type="domain" description="N-acetyltransferase" evidence="1">
    <location>
        <begin position="25"/>
        <end position="171"/>
    </location>
</feature>
<dbReference type="Proteomes" id="UP000245368">
    <property type="component" value="Chromosome"/>
</dbReference>
<dbReference type="Gene3D" id="3.40.630.30">
    <property type="match status" value="1"/>
</dbReference>
<proteinExistence type="predicted"/>
<reference evidence="2 3" key="1">
    <citation type="submission" date="2018-05" db="EMBL/GenBank/DDBJ databases">
        <title>Complete Genome Sequence of Deinococcus sp. strain 17bor-2.</title>
        <authorList>
            <person name="Srinivasan S."/>
        </authorList>
    </citation>
    <scope>NUCLEOTIDE SEQUENCE [LARGE SCALE GENOMIC DNA]</scope>
    <source>
        <strain evidence="2 3">17bor-2</strain>
    </source>
</reference>
<dbReference type="SUPFAM" id="SSF55729">
    <property type="entry name" value="Acyl-CoA N-acyltransferases (Nat)"/>
    <property type="match status" value="1"/>
</dbReference>
<dbReference type="KEGG" id="dez:DKM44_02920"/>
<dbReference type="Pfam" id="PF13302">
    <property type="entry name" value="Acetyltransf_3"/>
    <property type="match status" value="1"/>
</dbReference>
<dbReference type="PROSITE" id="PS51186">
    <property type="entry name" value="GNAT"/>
    <property type="match status" value="1"/>
</dbReference>
<evidence type="ECO:0000259" key="1">
    <source>
        <dbReference type="PROSITE" id="PS51186"/>
    </source>
</evidence>
<evidence type="ECO:0000313" key="2">
    <source>
        <dbReference type="EMBL" id="AWN22318.1"/>
    </source>
</evidence>
<dbReference type="PANTHER" id="PTHR43792:SF13">
    <property type="entry name" value="ACETYLTRANSFERASE"/>
    <property type="match status" value="1"/>
</dbReference>
<keyword evidence="3" id="KW-1185">Reference proteome</keyword>
<dbReference type="AlphaFoldDB" id="A0A2Z3JK72"/>
<dbReference type="GO" id="GO:0016747">
    <property type="term" value="F:acyltransferase activity, transferring groups other than amino-acyl groups"/>
    <property type="evidence" value="ECO:0007669"/>
    <property type="project" value="InterPro"/>
</dbReference>
<protein>
    <submittedName>
        <fullName evidence="2">N-acetyltransferase</fullName>
    </submittedName>
</protein>
<name>A0A2Z3JK72_9DEIO</name>
<dbReference type="PANTHER" id="PTHR43792">
    <property type="entry name" value="GNAT FAMILY, PUTATIVE (AFU_ORTHOLOGUE AFUA_3G00765)-RELATED-RELATED"/>
    <property type="match status" value="1"/>
</dbReference>
<dbReference type="InterPro" id="IPR051531">
    <property type="entry name" value="N-acetyltransferase"/>
</dbReference>
<dbReference type="EMBL" id="CP029494">
    <property type="protein sequence ID" value="AWN22318.1"/>
    <property type="molecule type" value="Genomic_DNA"/>
</dbReference>
<dbReference type="RefSeq" id="WP_109825279.1">
    <property type="nucleotide sequence ID" value="NZ_CP029494.1"/>
</dbReference>
<organism evidence="2 3">
    <name type="scientific">Deinococcus irradiatisoli</name>
    <dbReference type="NCBI Taxonomy" id="2202254"/>
    <lineage>
        <taxon>Bacteria</taxon>
        <taxon>Thermotogati</taxon>
        <taxon>Deinococcota</taxon>
        <taxon>Deinococci</taxon>
        <taxon>Deinococcales</taxon>
        <taxon>Deinococcaceae</taxon>
        <taxon>Deinococcus</taxon>
    </lineage>
</organism>
<sequence length="173" mass="18472">MSTLPAALPMLKTPRLTLLPLTHEMVVRQLAGAPFAFEVPEVGLVAFGRDWPGARGGFFPGWAEQPGQVSDWVIVSAGQALGMIGPKGPLSGAVDIGYGLRPSSWNQGFASEAAQAVSDWLLSLPHVECVTADTAVGNAASARVLEKSGFVETGRAFSEDDGELRLWEKRRKR</sequence>
<dbReference type="InterPro" id="IPR016181">
    <property type="entry name" value="Acyl_CoA_acyltransferase"/>
</dbReference>
<dbReference type="InterPro" id="IPR000182">
    <property type="entry name" value="GNAT_dom"/>
</dbReference>
<dbReference type="OrthoDB" id="2636883at2"/>
<gene>
    <name evidence="2" type="ORF">DKM44_02920</name>
</gene>
<accession>A0A2Z3JK72</accession>